<keyword evidence="3" id="KW-1185">Reference proteome</keyword>
<protein>
    <submittedName>
        <fullName evidence="2">Uncharacterized protein</fullName>
    </submittedName>
</protein>
<gene>
    <name evidence="2" type="ORF">LPLAT_LOCUS5278</name>
</gene>
<name>A0AAV2MXR6_9HYME</name>
<dbReference type="Proteomes" id="UP001497644">
    <property type="component" value="Unassembled WGS sequence"/>
</dbReference>
<dbReference type="AlphaFoldDB" id="A0AAV2MXR6"/>
<accession>A0AAV2MXR6</accession>
<evidence type="ECO:0000313" key="2">
    <source>
        <dbReference type="EMBL" id="CAL1671859.1"/>
    </source>
</evidence>
<evidence type="ECO:0000256" key="1">
    <source>
        <dbReference type="SAM" id="MobiDB-lite"/>
    </source>
</evidence>
<reference evidence="2" key="1">
    <citation type="submission" date="2024-04" db="EMBL/GenBank/DDBJ databases">
        <authorList>
            <consortium name="Molecular Ecology Group"/>
        </authorList>
    </citation>
    <scope>NUCLEOTIDE SEQUENCE</scope>
</reference>
<feature type="region of interest" description="Disordered" evidence="1">
    <location>
        <begin position="1"/>
        <end position="76"/>
    </location>
</feature>
<dbReference type="EMBL" id="CAXIPU020000424">
    <property type="protein sequence ID" value="CAL1671859.1"/>
    <property type="molecule type" value="Genomic_DNA"/>
</dbReference>
<organism evidence="2 3">
    <name type="scientific">Lasius platythorax</name>
    <dbReference type="NCBI Taxonomy" id="488582"/>
    <lineage>
        <taxon>Eukaryota</taxon>
        <taxon>Metazoa</taxon>
        <taxon>Ecdysozoa</taxon>
        <taxon>Arthropoda</taxon>
        <taxon>Hexapoda</taxon>
        <taxon>Insecta</taxon>
        <taxon>Pterygota</taxon>
        <taxon>Neoptera</taxon>
        <taxon>Endopterygota</taxon>
        <taxon>Hymenoptera</taxon>
        <taxon>Apocrita</taxon>
        <taxon>Aculeata</taxon>
        <taxon>Formicoidea</taxon>
        <taxon>Formicidae</taxon>
        <taxon>Formicinae</taxon>
        <taxon>Lasius</taxon>
        <taxon>Lasius</taxon>
    </lineage>
</organism>
<sequence length="177" mass="18946">MPLGPTNRPKTRLGAYDAHPQTSTSVPRPHHKGRLTTAERAWGPTAEYKRRSDEHFDTSPVPDSCPYPAPDSSIPGSGRLAVTLGDPVTGRLLDTAIPGSGRLAVTPSNPVTGRHPCLRFHQETGDSLVLDGFLTPLPQAADDSLLCRATRLLGAFSPVLSQAAGDSLLRRATRLLR</sequence>
<feature type="compositionally biased region" description="Basic and acidic residues" evidence="1">
    <location>
        <begin position="47"/>
        <end position="57"/>
    </location>
</feature>
<proteinExistence type="predicted"/>
<evidence type="ECO:0000313" key="3">
    <source>
        <dbReference type="Proteomes" id="UP001497644"/>
    </source>
</evidence>
<comment type="caution">
    <text evidence="2">The sequence shown here is derived from an EMBL/GenBank/DDBJ whole genome shotgun (WGS) entry which is preliminary data.</text>
</comment>